<dbReference type="Proteomes" id="UP000813444">
    <property type="component" value="Unassembled WGS sequence"/>
</dbReference>
<reference evidence="1" key="1">
    <citation type="journal article" date="2021" name="Nat. Commun.">
        <title>Genetic determinants of endophytism in the Arabidopsis root mycobiome.</title>
        <authorList>
            <person name="Mesny F."/>
            <person name="Miyauchi S."/>
            <person name="Thiergart T."/>
            <person name="Pickel B."/>
            <person name="Atanasova L."/>
            <person name="Karlsson M."/>
            <person name="Huettel B."/>
            <person name="Barry K.W."/>
            <person name="Haridas S."/>
            <person name="Chen C."/>
            <person name="Bauer D."/>
            <person name="Andreopoulos W."/>
            <person name="Pangilinan J."/>
            <person name="LaButti K."/>
            <person name="Riley R."/>
            <person name="Lipzen A."/>
            <person name="Clum A."/>
            <person name="Drula E."/>
            <person name="Henrissat B."/>
            <person name="Kohler A."/>
            <person name="Grigoriev I.V."/>
            <person name="Martin F.M."/>
            <person name="Hacquard S."/>
        </authorList>
    </citation>
    <scope>NUCLEOTIDE SEQUENCE</scope>
    <source>
        <strain evidence="1">MPI-CAGE-CH-0235</strain>
    </source>
</reference>
<gene>
    <name evidence="1" type="ORF">B0I35DRAFT_231807</name>
</gene>
<name>A0A8K0ST97_9HYPO</name>
<evidence type="ECO:0000313" key="2">
    <source>
        <dbReference type="Proteomes" id="UP000813444"/>
    </source>
</evidence>
<dbReference type="AlphaFoldDB" id="A0A8K0ST97"/>
<comment type="caution">
    <text evidence="1">The sequence shown here is derived from an EMBL/GenBank/DDBJ whole genome shotgun (WGS) entry which is preliminary data.</text>
</comment>
<keyword evidence="2" id="KW-1185">Reference proteome</keyword>
<sequence length="78" mass="8787">MESLTRTLLHEFESSFELYGPFRLCMCREMLLTSCSHYQRLNTCGYRTPSLQSIGCCLQGDTLKAESGTLIAGTRSKN</sequence>
<accession>A0A8K0ST97</accession>
<proteinExistence type="predicted"/>
<dbReference type="EMBL" id="JAGPNK010000006">
    <property type="protein sequence ID" value="KAH7320232.1"/>
    <property type="molecule type" value="Genomic_DNA"/>
</dbReference>
<evidence type="ECO:0000313" key="1">
    <source>
        <dbReference type="EMBL" id="KAH7320232.1"/>
    </source>
</evidence>
<organism evidence="1 2">
    <name type="scientific">Stachybotrys elegans</name>
    <dbReference type="NCBI Taxonomy" id="80388"/>
    <lineage>
        <taxon>Eukaryota</taxon>
        <taxon>Fungi</taxon>
        <taxon>Dikarya</taxon>
        <taxon>Ascomycota</taxon>
        <taxon>Pezizomycotina</taxon>
        <taxon>Sordariomycetes</taxon>
        <taxon>Hypocreomycetidae</taxon>
        <taxon>Hypocreales</taxon>
        <taxon>Stachybotryaceae</taxon>
        <taxon>Stachybotrys</taxon>
    </lineage>
</organism>
<protein>
    <submittedName>
        <fullName evidence="1">Uncharacterized protein</fullName>
    </submittedName>
</protein>